<evidence type="ECO:0000313" key="2">
    <source>
        <dbReference type="Proteomes" id="UP000775877"/>
    </source>
</evidence>
<reference evidence="1" key="1">
    <citation type="submission" date="2020-04" db="EMBL/GenBank/DDBJ databases">
        <authorList>
            <person name="Zhang T."/>
        </authorList>
    </citation>
    <scope>NUCLEOTIDE SEQUENCE</scope>
    <source>
        <strain evidence="1">HKST-UBA13</strain>
    </source>
</reference>
<dbReference type="Proteomes" id="UP000775877">
    <property type="component" value="Unassembled WGS sequence"/>
</dbReference>
<evidence type="ECO:0000313" key="1">
    <source>
        <dbReference type="EMBL" id="MCA9381163.1"/>
    </source>
</evidence>
<comment type="caution">
    <text evidence="1">The sequence shown here is derived from an EMBL/GenBank/DDBJ whole genome shotgun (WGS) entry which is preliminary data.</text>
</comment>
<accession>A0A955IFB9</accession>
<protein>
    <submittedName>
        <fullName evidence="1">Uncharacterized protein</fullName>
    </submittedName>
</protein>
<gene>
    <name evidence="1" type="ORF">KC678_02770</name>
</gene>
<dbReference type="AlphaFoldDB" id="A0A955IFB9"/>
<proteinExistence type="predicted"/>
<reference evidence="1" key="2">
    <citation type="journal article" date="2021" name="Microbiome">
        <title>Successional dynamics and alternative stable states in a saline activated sludge microbial community over 9 years.</title>
        <authorList>
            <person name="Wang Y."/>
            <person name="Ye J."/>
            <person name="Ju F."/>
            <person name="Liu L."/>
            <person name="Boyd J.A."/>
            <person name="Deng Y."/>
            <person name="Parks D.H."/>
            <person name="Jiang X."/>
            <person name="Yin X."/>
            <person name="Woodcroft B.J."/>
            <person name="Tyson G.W."/>
            <person name="Hugenholtz P."/>
            <person name="Polz M.F."/>
            <person name="Zhang T."/>
        </authorList>
    </citation>
    <scope>NUCLEOTIDE SEQUENCE</scope>
    <source>
        <strain evidence="1">HKST-UBA13</strain>
    </source>
</reference>
<dbReference type="EMBL" id="JAGQLJ010000054">
    <property type="protein sequence ID" value="MCA9381163.1"/>
    <property type="molecule type" value="Genomic_DNA"/>
</dbReference>
<name>A0A955IFB9_9BACT</name>
<organism evidence="1 2">
    <name type="scientific">Candidatus Dojkabacteria bacterium</name>
    <dbReference type="NCBI Taxonomy" id="2099670"/>
    <lineage>
        <taxon>Bacteria</taxon>
        <taxon>Candidatus Dojkabacteria</taxon>
    </lineage>
</organism>
<sequence length="236" mass="27309">MLINGCEIDVRSISNIDIFNIQLDIPEPKPPLFTLDDGRVIENYHHPLYNHSIMLYASYKATEIFKNIIKRSVLDIDSKYLLNNEWRIMWENMCLIDHMKPEQEKFAFLLYHLFANDSDREKLIDTVVLTELRVSKFFNSISYVRQGLDIRDANIKNAVNTGIEQLPVIIGSLQIVNPLDEYKVASESGIPWNEWLHGSMSLDDKASAIALNRLDKLVHLHQEDAAQIEAERKSKK</sequence>